<evidence type="ECO:0000313" key="2">
    <source>
        <dbReference type="Proteomes" id="UP001204814"/>
    </source>
</evidence>
<dbReference type="Pfam" id="PF13958">
    <property type="entry name" value="ToxN_toxin"/>
    <property type="match status" value="1"/>
</dbReference>
<gene>
    <name evidence="1" type="ORF">NE542_10885</name>
</gene>
<sequence>MKIHLKDNKIALYDIESDYRQYLFQYDFRVNLKSGRRFVGIIVGIEDYTYFISLTSKPLRKNGKRRNPRTTVEIYNESHEIIAALLINNMIPVPQGVYKRIDINNDKYKDYLNNEYIYLKKQSTREEIERKINNVVNAVFVKKDEFLTSFCCDYLKLQALCDYLKLQALCDYLKLQALCDQ</sequence>
<dbReference type="EMBL" id="JANGBO010000011">
    <property type="protein sequence ID" value="MCQ5062320.1"/>
    <property type="molecule type" value="Genomic_DNA"/>
</dbReference>
<dbReference type="GO" id="GO:0004521">
    <property type="term" value="F:RNA endonuclease activity"/>
    <property type="evidence" value="ECO:0007669"/>
    <property type="project" value="InterPro"/>
</dbReference>
<evidence type="ECO:0000313" key="1">
    <source>
        <dbReference type="EMBL" id="MCQ5062320.1"/>
    </source>
</evidence>
<proteinExistence type="predicted"/>
<name>A0AAP2UID7_9FIRM</name>
<dbReference type="InterPro" id="IPR025911">
    <property type="entry name" value="ToxN/AbiQ_toxin"/>
</dbReference>
<dbReference type="RefSeq" id="WP_117346472.1">
    <property type="nucleotide sequence ID" value="NZ_DAWBZG010000334.1"/>
</dbReference>
<dbReference type="GO" id="GO:0003723">
    <property type="term" value="F:RNA binding"/>
    <property type="evidence" value="ECO:0007669"/>
    <property type="project" value="InterPro"/>
</dbReference>
<dbReference type="Gene3D" id="3.10.129.130">
    <property type="match status" value="1"/>
</dbReference>
<comment type="caution">
    <text evidence="1">The sequence shown here is derived from an EMBL/GenBank/DDBJ whole genome shotgun (WGS) entry which is preliminary data.</text>
</comment>
<dbReference type="Proteomes" id="UP001204814">
    <property type="component" value="Unassembled WGS sequence"/>
</dbReference>
<protein>
    <submittedName>
        <fullName evidence="1">Type III toxin-antitoxin system ToxN/AbiQ family toxin</fullName>
    </submittedName>
</protein>
<reference evidence="1" key="1">
    <citation type="submission" date="2022-06" db="EMBL/GenBank/DDBJ databases">
        <title>Isolation of gut microbiota from human fecal samples.</title>
        <authorList>
            <person name="Pamer E.G."/>
            <person name="Barat B."/>
            <person name="Waligurski E."/>
            <person name="Medina S."/>
            <person name="Paddock L."/>
            <person name="Mostad J."/>
        </authorList>
    </citation>
    <scope>NUCLEOTIDE SEQUENCE</scope>
    <source>
        <strain evidence="1">DFI.6.24</strain>
    </source>
</reference>
<dbReference type="InterPro" id="IPR053735">
    <property type="entry name" value="Type_III_TA_endoRNase"/>
</dbReference>
<dbReference type="AlphaFoldDB" id="A0AAP2UID7"/>
<accession>A0AAP2UID7</accession>
<organism evidence="1 2">
    <name type="scientific">Faecalibacillus intestinalis</name>
    <dbReference type="NCBI Taxonomy" id="1982626"/>
    <lineage>
        <taxon>Bacteria</taxon>
        <taxon>Bacillati</taxon>
        <taxon>Bacillota</taxon>
        <taxon>Erysipelotrichia</taxon>
        <taxon>Erysipelotrichales</taxon>
        <taxon>Coprobacillaceae</taxon>
        <taxon>Faecalibacillus</taxon>
    </lineage>
</organism>